<feature type="domain" description="Pyridoxamine 5'-phosphate oxidase N-terminal" evidence="1">
    <location>
        <begin position="36"/>
        <end position="153"/>
    </location>
</feature>
<dbReference type="Gene3D" id="2.30.110.10">
    <property type="entry name" value="Electron Transport, Fmn-binding Protein, Chain A"/>
    <property type="match status" value="1"/>
</dbReference>
<reference evidence="2 3" key="1">
    <citation type="submission" date="2022-04" db="EMBL/GenBank/DDBJ databases">
        <title>Genome sequence of soybean root-associated Caulobacter segnis RL271.</title>
        <authorList>
            <person name="Longley R."/>
            <person name="Bonito G."/>
            <person name="Trigodet F."/>
            <person name="Crosson S."/>
            <person name="Fiebig A."/>
        </authorList>
    </citation>
    <scope>NUCLEOTIDE SEQUENCE [LARGE SCALE GENOMIC DNA]</scope>
    <source>
        <strain evidence="2 3">RL271</strain>
    </source>
</reference>
<dbReference type="InterPro" id="IPR024029">
    <property type="entry name" value="Pyridox_Oxase_FMN-dep"/>
</dbReference>
<dbReference type="PANTHER" id="PTHR42815:SF2">
    <property type="entry name" value="FAD-BINDING, PUTATIVE (AFU_ORTHOLOGUE AFUA_6G07600)-RELATED"/>
    <property type="match status" value="1"/>
</dbReference>
<dbReference type="EMBL" id="CP096040">
    <property type="protein sequence ID" value="USQ97400.1"/>
    <property type="molecule type" value="Genomic_DNA"/>
</dbReference>
<dbReference type="InterPro" id="IPR012349">
    <property type="entry name" value="Split_barrel_FMN-bd"/>
</dbReference>
<evidence type="ECO:0000313" key="2">
    <source>
        <dbReference type="EMBL" id="USQ97400.1"/>
    </source>
</evidence>
<evidence type="ECO:0000313" key="3">
    <source>
        <dbReference type="Proteomes" id="UP001057520"/>
    </source>
</evidence>
<proteinExistence type="predicted"/>
<gene>
    <name evidence="2" type="ORF">MZV50_07620</name>
</gene>
<keyword evidence="3" id="KW-1185">Reference proteome</keyword>
<sequence length="207" mass="23303">MTAPNFIDDATGLRTIYAQPAKQVLEKAFPRLDRHGRRFLELSPFFCIGSTRPDGMGDVSPRGGEAGFVHALSDTELAFPDRPGNNRLDTLSNIVREPGVGMVFLIPGVEEVLRLNGLARITTREDLMERFTHAKKRPRSVVLVEIREVYFHCSKALRRSDLWNPEKRLPKGAFPTLGQIAKDQFALPIPAKMIDFALEQDARTNLY</sequence>
<organism evidence="2 3">
    <name type="scientific">Caulobacter segnis</name>
    <dbReference type="NCBI Taxonomy" id="88688"/>
    <lineage>
        <taxon>Bacteria</taxon>
        <taxon>Pseudomonadati</taxon>
        <taxon>Pseudomonadota</taxon>
        <taxon>Alphaproteobacteria</taxon>
        <taxon>Caulobacterales</taxon>
        <taxon>Caulobacteraceae</taxon>
        <taxon>Caulobacter</taxon>
    </lineage>
</organism>
<dbReference type="Pfam" id="PF01243">
    <property type="entry name" value="PNPOx_N"/>
    <property type="match status" value="1"/>
</dbReference>
<evidence type="ECO:0000259" key="1">
    <source>
        <dbReference type="Pfam" id="PF01243"/>
    </source>
</evidence>
<dbReference type="PANTHER" id="PTHR42815">
    <property type="entry name" value="FAD-BINDING, PUTATIVE (AFU_ORTHOLOGUE AFUA_6G07600)-RELATED"/>
    <property type="match status" value="1"/>
</dbReference>
<name>A0ABY4ZXH4_9CAUL</name>
<dbReference type="InterPro" id="IPR011576">
    <property type="entry name" value="Pyridox_Oxase_N"/>
</dbReference>
<accession>A0ABY4ZXH4</accession>
<dbReference type="Proteomes" id="UP001057520">
    <property type="component" value="Chromosome"/>
</dbReference>
<dbReference type="NCBIfam" id="TIGR04025">
    <property type="entry name" value="PPOX_FMN_DR2398"/>
    <property type="match status" value="1"/>
</dbReference>
<protein>
    <submittedName>
        <fullName evidence="2">Pyridoxamine 5'-phosphate oxidase family protein</fullName>
    </submittedName>
</protein>
<dbReference type="SUPFAM" id="SSF50475">
    <property type="entry name" value="FMN-binding split barrel"/>
    <property type="match status" value="1"/>
</dbReference>